<dbReference type="InterPro" id="IPR000980">
    <property type="entry name" value="SH2"/>
</dbReference>
<evidence type="ECO:0000256" key="3">
    <source>
        <dbReference type="SAM" id="MobiDB-lite"/>
    </source>
</evidence>
<name>A0A3Q3XGW6_MOLML</name>
<keyword evidence="6" id="KW-1185">Reference proteome</keyword>
<evidence type="ECO:0000259" key="4">
    <source>
        <dbReference type="PROSITE" id="PS50001"/>
    </source>
</evidence>
<evidence type="ECO:0000313" key="6">
    <source>
        <dbReference type="Proteomes" id="UP000261620"/>
    </source>
</evidence>
<keyword evidence="1 2" id="KW-0727">SH2 domain</keyword>
<accession>A0A3Q3XGW6</accession>
<dbReference type="InterPro" id="IPR036860">
    <property type="entry name" value="SH2_dom_sf"/>
</dbReference>
<dbReference type="SUPFAM" id="SSF55550">
    <property type="entry name" value="SH2 domain"/>
    <property type="match status" value="1"/>
</dbReference>
<dbReference type="InterPro" id="IPR001217">
    <property type="entry name" value="STAT"/>
</dbReference>
<dbReference type="Proteomes" id="UP000261620">
    <property type="component" value="Unplaced"/>
</dbReference>
<protein>
    <recommendedName>
        <fullName evidence="4">SH2 domain-containing protein</fullName>
    </recommendedName>
</protein>
<feature type="domain" description="SH2" evidence="4">
    <location>
        <begin position="21"/>
        <end position="129"/>
    </location>
</feature>
<dbReference type="Gene3D" id="1.10.238.10">
    <property type="entry name" value="EF-hand"/>
    <property type="match status" value="1"/>
</dbReference>
<dbReference type="STRING" id="94237.ENSMMOP00000025414"/>
<evidence type="ECO:0000256" key="2">
    <source>
        <dbReference type="PROSITE-ProRule" id="PRU00191"/>
    </source>
</evidence>
<sequence length="164" mass="18830">SAWIWIDGILDLIKKHLVDLWRHGLIMGFVSRKQTQALLQEKQTGNFLLRFSESIKDGAITFSWVEHSNGETHVHAVEPYSKQELSTICLPDIIHLYSLRAQSNTTRNPLRYLYPDIPKDTAFGPYYKMSGVNTSQNTQEFTSDEKEIRSQTPIPVSPGRFVNH</sequence>
<dbReference type="FunFam" id="3.30.505.10:FF:000003">
    <property type="entry name" value="Signal transducer and activator of transcription"/>
    <property type="match status" value="1"/>
</dbReference>
<organism evidence="5 6">
    <name type="scientific">Mola mola</name>
    <name type="common">Ocean sunfish</name>
    <name type="synonym">Tetraodon mola</name>
    <dbReference type="NCBI Taxonomy" id="94237"/>
    <lineage>
        <taxon>Eukaryota</taxon>
        <taxon>Metazoa</taxon>
        <taxon>Chordata</taxon>
        <taxon>Craniata</taxon>
        <taxon>Vertebrata</taxon>
        <taxon>Euteleostomi</taxon>
        <taxon>Actinopterygii</taxon>
        <taxon>Neopterygii</taxon>
        <taxon>Teleostei</taxon>
        <taxon>Neoteleostei</taxon>
        <taxon>Acanthomorphata</taxon>
        <taxon>Eupercaria</taxon>
        <taxon>Tetraodontiformes</taxon>
        <taxon>Molidae</taxon>
        <taxon>Mola</taxon>
    </lineage>
</organism>
<dbReference type="Gene3D" id="3.30.505.10">
    <property type="entry name" value="SH2 domain"/>
    <property type="match status" value="1"/>
</dbReference>
<dbReference type="OMA" id="WVEHHET"/>
<evidence type="ECO:0000313" key="5">
    <source>
        <dbReference type="Ensembl" id="ENSMMOP00000025414.1"/>
    </source>
</evidence>
<evidence type="ECO:0000256" key="1">
    <source>
        <dbReference type="ARBA" id="ARBA00022999"/>
    </source>
</evidence>
<dbReference type="Ensembl" id="ENSMMOT00000025841.1">
    <property type="protein sequence ID" value="ENSMMOP00000025414.1"/>
    <property type="gene ID" value="ENSMMOG00000019293.1"/>
</dbReference>
<proteinExistence type="predicted"/>
<reference evidence="5" key="2">
    <citation type="submission" date="2025-09" db="UniProtKB">
        <authorList>
            <consortium name="Ensembl"/>
        </authorList>
    </citation>
    <scope>IDENTIFICATION</scope>
</reference>
<reference evidence="5" key="1">
    <citation type="submission" date="2025-08" db="UniProtKB">
        <authorList>
            <consortium name="Ensembl"/>
        </authorList>
    </citation>
    <scope>IDENTIFICATION</scope>
</reference>
<dbReference type="Pfam" id="PF00017">
    <property type="entry name" value="SH2"/>
    <property type="match status" value="1"/>
</dbReference>
<dbReference type="AlphaFoldDB" id="A0A3Q3XGW6"/>
<dbReference type="GO" id="GO:0007165">
    <property type="term" value="P:signal transduction"/>
    <property type="evidence" value="ECO:0007669"/>
    <property type="project" value="InterPro"/>
</dbReference>
<dbReference type="PROSITE" id="PS50001">
    <property type="entry name" value="SH2"/>
    <property type="match status" value="1"/>
</dbReference>
<dbReference type="PANTHER" id="PTHR11801">
    <property type="entry name" value="SIGNAL TRANSDUCER AND ACTIVATOR OF TRANSCRIPTION"/>
    <property type="match status" value="1"/>
</dbReference>
<dbReference type="GO" id="GO:0003700">
    <property type="term" value="F:DNA-binding transcription factor activity"/>
    <property type="evidence" value="ECO:0007669"/>
    <property type="project" value="InterPro"/>
</dbReference>
<feature type="region of interest" description="Disordered" evidence="3">
    <location>
        <begin position="136"/>
        <end position="164"/>
    </location>
</feature>